<dbReference type="AlphaFoldDB" id="A0A6N8GQ51"/>
<dbReference type="Proteomes" id="UP000436989">
    <property type="component" value="Unassembled WGS sequence"/>
</dbReference>
<reference evidence="2 3" key="1">
    <citation type="submission" date="2019-12" db="EMBL/GenBank/DDBJ databases">
        <authorList>
            <person name="Shi Y."/>
        </authorList>
    </citation>
    <scope>NUCLEOTIDE SEQUENCE [LARGE SCALE GENOMIC DNA]</scope>
    <source>
        <strain evidence="2 3">JCM 17929</strain>
    </source>
</reference>
<organism evidence="2 3">
    <name type="scientific">Kocuria sediminis</name>
    <dbReference type="NCBI Taxonomy" id="1038857"/>
    <lineage>
        <taxon>Bacteria</taxon>
        <taxon>Bacillati</taxon>
        <taxon>Actinomycetota</taxon>
        <taxon>Actinomycetes</taxon>
        <taxon>Micrococcales</taxon>
        <taxon>Micrococcaceae</taxon>
        <taxon>Kocuria</taxon>
    </lineage>
</organism>
<comment type="caution">
    <text evidence="2">The sequence shown here is derived from an EMBL/GenBank/DDBJ whole genome shotgun (WGS) entry which is preliminary data.</text>
</comment>
<name>A0A6N8GQ51_9MICC</name>
<feature type="non-terminal residue" evidence="2">
    <location>
        <position position="50"/>
    </location>
</feature>
<gene>
    <name evidence="2" type="ORF">GMA12_18095</name>
</gene>
<feature type="region of interest" description="Disordered" evidence="1">
    <location>
        <begin position="1"/>
        <end position="30"/>
    </location>
</feature>
<feature type="compositionally biased region" description="Polar residues" evidence="1">
    <location>
        <begin position="1"/>
        <end position="18"/>
    </location>
</feature>
<dbReference type="EMBL" id="WOGU01000039">
    <property type="protein sequence ID" value="MUN65018.1"/>
    <property type="molecule type" value="Genomic_DNA"/>
</dbReference>
<keyword evidence="3" id="KW-1185">Reference proteome</keyword>
<protein>
    <submittedName>
        <fullName evidence="2">Uncharacterized protein</fullName>
    </submittedName>
</protein>
<accession>A0A6N8GQ51</accession>
<sequence>MGTVSSSLREEILSSQESGDPGAVPDHPGELVHMDLKKLCRIPEGGGWRA</sequence>
<evidence type="ECO:0000256" key="1">
    <source>
        <dbReference type="SAM" id="MobiDB-lite"/>
    </source>
</evidence>
<evidence type="ECO:0000313" key="3">
    <source>
        <dbReference type="Proteomes" id="UP000436989"/>
    </source>
</evidence>
<evidence type="ECO:0000313" key="2">
    <source>
        <dbReference type="EMBL" id="MUN65018.1"/>
    </source>
</evidence>
<proteinExistence type="predicted"/>